<accession>A0A1P8U817</accession>
<evidence type="ECO:0000313" key="1">
    <source>
        <dbReference type="EMBL" id="APZ34257.1"/>
    </source>
</evidence>
<dbReference type="OrthoDB" id="4728166at2"/>
<keyword evidence="2" id="KW-1185">Reference proteome</keyword>
<protein>
    <recommendedName>
        <fullName evidence="3">VWFA domain-containing protein</fullName>
    </recommendedName>
</protein>
<dbReference type="AlphaFoldDB" id="A0A1P8U817"/>
<name>A0A1P8U817_9MICO</name>
<evidence type="ECO:0000313" key="2">
    <source>
        <dbReference type="Proteomes" id="UP000187185"/>
    </source>
</evidence>
<organism evidence="1 2">
    <name type="scientific">Microbacterium aurum</name>
    <dbReference type="NCBI Taxonomy" id="36805"/>
    <lineage>
        <taxon>Bacteria</taxon>
        <taxon>Bacillati</taxon>
        <taxon>Actinomycetota</taxon>
        <taxon>Actinomycetes</taxon>
        <taxon>Micrococcales</taxon>
        <taxon>Microbacteriaceae</taxon>
        <taxon>Microbacterium</taxon>
    </lineage>
</organism>
<dbReference type="RefSeq" id="WP_076690571.1">
    <property type="nucleotide sequence ID" value="NZ_CP018762.1"/>
</dbReference>
<reference evidence="1 2" key="1">
    <citation type="submission" date="2016-12" db="EMBL/GenBank/DDBJ databases">
        <title>Complete genome sequence of Microbacterium aurum KACC 15219.</title>
        <authorList>
            <person name="Jung Y."/>
            <person name="Shin J.-H."/>
            <person name="Lee Y.-J."/>
            <person name="Yi H."/>
            <person name="Bahn Y.-S."/>
            <person name="Kim J.F."/>
            <person name="Lee D.-W."/>
        </authorList>
    </citation>
    <scope>NUCLEOTIDE SEQUENCE [LARGE SCALE GENOMIC DNA]</scope>
    <source>
        <strain evidence="1 2">KACC 15219</strain>
    </source>
</reference>
<sequence length="240" mass="25775">MTLYIQPSGLLPGGVLPLHTERTVREPYVELGWPGLDPKRPCLDILIFDDSGSIMAPHGADPVGNRFEEARRAIKLVASWAISDRSKIAILHFDHPHGSSGVVALNDRQLGKKLVPSLESPGGPGISDLSPSLTEAERLAEAYPDHDVRMTHFTDYELTDHDPAAVLSRVTSFPGHVHAVVLGGVTPPDLESADNVTVTPLSPGDPPGAFAAAIHRSLTSTRRASRYSVLHTPHGKHVLS</sequence>
<gene>
    <name evidence="1" type="ORF">BOH66_08385</name>
</gene>
<evidence type="ECO:0008006" key="3">
    <source>
        <dbReference type="Google" id="ProtNLM"/>
    </source>
</evidence>
<dbReference type="SUPFAM" id="SSF53300">
    <property type="entry name" value="vWA-like"/>
    <property type="match status" value="1"/>
</dbReference>
<dbReference type="InterPro" id="IPR036465">
    <property type="entry name" value="vWFA_dom_sf"/>
</dbReference>
<dbReference type="KEGG" id="maur:BOH66_08385"/>
<dbReference type="STRING" id="36805.BOH66_08385"/>
<dbReference type="Gene3D" id="3.40.50.410">
    <property type="entry name" value="von Willebrand factor, type A domain"/>
    <property type="match status" value="1"/>
</dbReference>
<proteinExistence type="predicted"/>
<dbReference type="EMBL" id="CP018762">
    <property type="protein sequence ID" value="APZ34257.1"/>
    <property type="molecule type" value="Genomic_DNA"/>
</dbReference>
<dbReference type="Proteomes" id="UP000187185">
    <property type="component" value="Chromosome"/>
</dbReference>